<comment type="catalytic activity">
    <reaction evidence="7 8">
        <text>L-methionyl-tRNA(fMet) + (6R)-10-formyltetrahydrofolate = N-formyl-L-methionyl-tRNA(fMet) + (6S)-5,6,7,8-tetrahydrofolate + H(+)</text>
        <dbReference type="Rhea" id="RHEA:24380"/>
        <dbReference type="Rhea" id="RHEA-COMP:9952"/>
        <dbReference type="Rhea" id="RHEA-COMP:9953"/>
        <dbReference type="ChEBI" id="CHEBI:15378"/>
        <dbReference type="ChEBI" id="CHEBI:57453"/>
        <dbReference type="ChEBI" id="CHEBI:78530"/>
        <dbReference type="ChEBI" id="CHEBI:78844"/>
        <dbReference type="ChEBI" id="CHEBI:195366"/>
        <dbReference type="EC" id="2.1.2.9"/>
    </reaction>
</comment>
<organism evidence="11 12">
    <name type="scientific">Geomicrobium sediminis</name>
    <dbReference type="NCBI Taxonomy" id="1347788"/>
    <lineage>
        <taxon>Bacteria</taxon>
        <taxon>Bacillati</taxon>
        <taxon>Bacillota</taxon>
        <taxon>Bacilli</taxon>
        <taxon>Bacillales</taxon>
        <taxon>Geomicrobium</taxon>
    </lineage>
</organism>
<dbReference type="HAMAP" id="MF_00182">
    <property type="entry name" value="Formyl_trans"/>
    <property type="match status" value="1"/>
</dbReference>
<dbReference type="PANTHER" id="PTHR11138:SF5">
    <property type="entry name" value="METHIONYL-TRNA FORMYLTRANSFERASE, MITOCHONDRIAL"/>
    <property type="match status" value="1"/>
</dbReference>
<dbReference type="GO" id="GO:0004479">
    <property type="term" value="F:methionyl-tRNA formyltransferase activity"/>
    <property type="evidence" value="ECO:0007669"/>
    <property type="project" value="UniProtKB-EC"/>
</dbReference>
<dbReference type="SUPFAM" id="SSF53328">
    <property type="entry name" value="Formyltransferase"/>
    <property type="match status" value="1"/>
</dbReference>
<keyword evidence="6 8" id="KW-0648">Protein biosynthesis</keyword>
<keyword evidence="5 8" id="KW-0808">Transferase</keyword>
<evidence type="ECO:0000313" key="12">
    <source>
        <dbReference type="Proteomes" id="UP000741863"/>
    </source>
</evidence>
<evidence type="ECO:0000256" key="1">
    <source>
        <dbReference type="ARBA" id="ARBA00002606"/>
    </source>
</evidence>
<evidence type="ECO:0000259" key="10">
    <source>
        <dbReference type="Pfam" id="PF02911"/>
    </source>
</evidence>
<dbReference type="NCBIfam" id="TIGR00460">
    <property type="entry name" value="fmt"/>
    <property type="match status" value="1"/>
</dbReference>
<dbReference type="InterPro" id="IPR005794">
    <property type="entry name" value="Fmt"/>
</dbReference>
<feature type="domain" description="Formyl transferase N-terminal" evidence="9">
    <location>
        <begin position="1"/>
        <end position="179"/>
    </location>
</feature>
<evidence type="ECO:0000256" key="2">
    <source>
        <dbReference type="ARBA" id="ARBA00010699"/>
    </source>
</evidence>
<dbReference type="CDD" id="cd08704">
    <property type="entry name" value="Met_tRNA_FMT_C"/>
    <property type="match status" value="1"/>
</dbReference>
<protein>
    <recommendedName>
        <fullName evidence="4 8">Methionyl-tRNA formyltransferase</fullName>
        <ecNumber evidence="3 8">2.1.2.9</ecNumber>
    </recommendedName>
</protein>
<dbReference type="PROSITE" id="PS00373">
    <property type="entry name" value="GART"/>
    <property type="match status" value="1"/>
</dbReference>
<dbReference type="EMBL" id="JAFBEC010000004">
    <property type="protein sequence ID" value="MBM7632538.1"/>
    <property type="molecule type" value="Genomic_DNA"/>
</dbReference>
<dbReference type="InterPro" id="IPR001555">
    <property type="entry name" value="GART_AS"/>
</dbReference>
<dbReference type="SUPFAM" id="SSF50486">
    <property type="entry name" value="FMT C-terminal domain-like"/>
    <property type="match status" value="1"/>
</dbReference>
<dbReference type="Pfam" id="PF02911">
    <property type="entry name" value="Formyl_trans_C"/>
    <property type="match status" value="1"/>
</dbReference>
<dbReference type="InterPro" id="IPR044135">
    <property type="entry name" value="Met-tRNA-FMT_C"/>
</dbReference>
<dbReference type="Proteomes" id="UP000741863">
    <property type="component" value="Unassembled WGS sequence"/>
</dbReference>
<evidence type="ECO:0000256" key="6">
    <source>
        <dbReference type="ARBA" id="ARBA00022917"/>
    </source>
</evidence>
<keyword evidence="12" id="KW-1185">Reference proteome</keyword>
<reference evidence="11 12" key="1">
    <citation type="submission" date="2021-01" db="EMBL/GenBank/DDBJ databases">
        <title>Genomic Encyclopedia of Type Strains, Phase IV (KMG-IV): sequencing the most valuable type-strain genomes for metagenomic binning, comparative biology and taxonomic classification.</title>
        <authorList>
            <person name="Goeker M."/>
        </authorList>
    </citation>
    <scope>NUCLEOTIDE SEQUENCE [LARGE SCALE GENOMIC DNA]</scope>
    <source>
        <strain evidence="11 12">DSM 25540</strain>
    </source>
</reference>
<dbReference type="RefSeq" id="WP_204696842.1">
    <property type="nucleotide sequence ID" value="NZ_JAFBEC010000004.1"/>
</dbReference>
<dbReference type="InterPro" id="IPR002376">
    <property type="entry name" value="Formyl_transf_N"/>
</dbReference>
<proteinExistence type="inferred from homology"/>
<evidence type="ECO:0000256" key="8">
    <source>
        <dbReference type="HAMAP-Rule" id="MF_00182"/>
    </source>
</evidence>
<evidence type="ECO:0000259" key="9">
    <source>
        <dbReference type="Pfam" id="PF00551"/>
    </source>
</evidence>
<dbReference type="Gene3D" id="3.40.50.170">
    <property type="entry name" value="Formyl transferase, N-terminal domain"/>
    <property type="match status" value="1"/>
</dbReference>
<dbReference type="PANTHER" id="PTHR11138">
    <property type="entry name" value="METHIONYL-TRNA FORMYLTRANSFERASE"/>
    <property type="match status" value="1"/>
</dbReference>
<dbReference type="Gene3D" id="3.10.25.10">
    <property type="entry name" value="Formyl transferase, C-terminal domain"/>
    <property type="match status" value="1"/>
</dbReference>
<sequence>MKIVFMGTPDFAVPVLSMLVEEGHDVIRVVTQPDRPKGRKRELIKTPVKVEAEKHDIPVFQPEKLRDEEAVEQAIEGNPDLIVTAAYGQLLPESILTAPKYGAVNVHASLLPAYRGGAPIHQSIIDGQKETGVTIMYMVKRLDAGDMLLQEAINIEEDDTVGTMHDKLSALGAKLLKETLPHLENGTVQPVQQDEEKVTYAPNIARGAERIDWTKSAQAVHNQIRGMNPWPVAFTTWNGQSLKLWKSELSDKNFDANPGTVVEREQDSFTVVAGDHQGVKLLLVQPAGKKAMEASDFLRGKGQSLNVGDVLKDDKE</sequence>
<dbReference type="InterPro" id="IPR037022">
    <property type="entry name" value="Formyl_trans_C_sf"/>
</dbReference>
<evidence type="ECO:0000256" key="4">
    <source>
        <dbReference type="ARBA" id="ARBA00016014"/>
    </source>
</evidence>
<dbReference type="EC" id="2.1.2.9" evidence="3 8"/>
<dbReference type="Pfam" id="PF00551">
    <property type="entry name" value="Formyl_trans_N"/>
    <property type="match status" value="1"/>
</dbReference>
<dbReference type="InterPro" id="IPR005793">
    <property type="entry name" value="Formyl_trans_C"/>
</dbReference>
<evidence type="ECO:0000313" key="11">
    <source>
        <dbReference type="EMBL" id="MBM7632538.1"/>
    </source>
</evidence>
<dbReference type="InterPro" id="IPR036477">
    <property type="entry name" value="Formyl_transf_N_sf"/>
</dbReference>
<dbReference type="InterPro" id="IPR041711">
    <property type="entry name" value="Met-tRNA-FMT_N"/>
</dbReference>
<evidence type="ECO:0000256" key="7">
    <source>
        <dbReference type="ARBA" id="ARBA00048558"/>
    </source>
</evidence>
<feature type="binding site" evidence="8">
    <location>
        <begin position="109"/>
        <end position="112"/>
    </location>
    <ligand>
        <name>(6S)-5,6,7,8-tetrahydrofolate</name>
        <dbReference type="ChEBI" id="CHEBI:57453"/>
    </ligand>
</feature>
<gene>
    <name evidence="8" type="primary">fmt</name>
    <name evidence="11" type="ORF">JOD17_001632</name>
</gene>
<comment type="caution">
    <text evidence="11">The sequence shown here is derived from an EMBL/GenBank/DDBJ whole genome shotgun (WGS) entry which is preliminary data.</text>
</comment>
<comment type="similarity">
    <text evidence="2 8">Belongs to the Fmt family.</text>
</comment>
<evidence type="ECO:0000256" key="3">
    <source>
        <dbReference type="ARBA" id="ARBA00012261"/>
    </source>
</evidence>
<comment type="function">
    <text evidence="1 8">Attaches a formyl group to the free amino group of methionyl-tRNA(fMet). The formyl group appears to play a dual role in the initiator identity of N-formylmethionyl-tRNA by promoting its recognition by IF2 and preventing the misappropriation of this tRNA by the elongation apparatus.</text>
</comment>
<accession>A0ABS2PAU6</accession>
<feature type="domain" description="Formyl transferase C-terminal" evidence="10">
    <location>
        <begin position="206"/>
        <end position="301"/>
    </location>
</feature>
<name>A0ABS2PAU6_9BACL</name>
<evidence type="ECO:0000256" key="5">
    <source>
        <dbReference type="ARBA" id="ARBA00022679"/>
    </source>
</evidence>
<dbReference type="InterPro" id="IPR011034">
    <property type="entry name" value="Formyl_transferase-like_C_sf"/>
</dbReference>
<dbReference type="CDD" id="cd08646">
    <property type="entry name" value="FMT_core_Met-tRNA-FMT_N"/>
    <property type="match status" value="1"/>
</dbReference>